<dbReference type="PROSITE" id="PS00108">
    <property type="entry name" value="PROTEIN_KINASE_ST"/>
    <property type="match status" value="1"/>
</dbReference>
<dbReference type="PANTHER" id="PTHR44167:SF24">
    <property type="entry name" value="SERINE_THREONINE-PROTEIN KINASE CHK2"/>
    <property type="match status" value="1"/>
</dbReference>
<dbReference type="RefSeq" id="WP_052106211.1">
    <property type="nucleotide sequence ID" value="NZ_CP013781.1"/>
</dbReference>
<dbReference type="Pfam" id="PF00069">
    <property type="entry name" value="Pkinase"/>
    <property type="match status" value="1"/>
</dbReference>
<gene>
    <name evidence="5" type="ORF">KU39_764</name>
</gene>
<dbReference type="GO" id="GO:0004672">
    <property type="term" value="F:protein kinase activity"/>
    <property type="evidence" value="ECO:0007669"/>
    <property type="project" value="InterPro"/>
</dbReference>
<dbReference type="Proteomes" id="UP000029558">
    <property type="component" value="Chromosome"/>
</dbReference>
<evidence type="ECO:0000313" key="6">
    <source>
        <dbReference type="Proteomes" id="UP000029558"/>
    </source>
</evidence>
<dbReference type="AlphaFoldDB" id="A0AAC9EUN9"/>
<organism evidence="5 6">
    <name type="scientific">Piscirickettsia salmonis</name>
    <dbReference type="NCBI Taxonomy" id="1238"/>
    <lineage>
        <taxon>Bacteria</taxon>
        <taxon>Pseudomonadati</taxon>
        <taxon>Pseudomonadota</taxon>
        <taxon>Gammaproteobacteria</taxon>
        <taxon>Thiotrichales</taxon>
        <taxon>Piscirickettsiaceae</taxon>
        <taxon>Piscirickettsia</taxon>
    </lineage>
</organism>
<evidence type="ECO:0000256" key="1">
    <source>
        <dbReference type="ARBA" id="ARBA00022741"/>
    </source>
</evidence>
<dbReference type="InterPro" id="IPR017441">
    <property type="entry name" value="Protein_kinase_ATP_BS"/>
</dbReference>
<dbReference type="SUPFAM" id="SSF56112">
    <property type="entry name" value="Protein kinase-like (PK-like)"/>
    <property type="match status" value="1"/>
</dbReference>
<evidence type="ECO:0000259" key="4">
    <source>
        <dbReference type="PROSITE" id="PS50011"/>
    </source>
</evidence>
<dbReference type="PROSITE" id="PS00107">
    <property type="entry name" value="PROTEIN_KINASE_ATP"/>
    <property type="match status" value="1"/>
</dbReference>
<feature type="domain" description="Protein kinase" evidence="4">
    <location>
        <begin position="67"/>
        <end position="318"/>
    </location>
</feature>
<feature type="binding site" evidence="3">
    <location>
        <position position="95"/>
    </location>
    <ligand>
        <name>ATP</name>
        <dbReference type="ChEBI" id="CHEBI:30616"/>
    </ligand>
</feature>
<keyword evidence="1 3" id="KW-0547">Nucleotide-binding</keyword>
<evidence type="ECO:0000256" key="3">
    <source>
        <dbReference type="PROSITE-ProRule" id="PRU10141"/>
    </source>
</evidence>
<evidence type="ECO:0000256" key="2">
    <source>
        <dbReference type="ARBA" id="ARBA00022840"/>
    </source>
</evidence>
<dbReference type="SMART" id="SM00220">
    <property type="entry name" value="S_TKc"/>
    <property type="match status" value="1"/>
</dbReference>
<proteinExistence type="predicted"/>
<dbReference type="InterPro" id="IPR008271">
    <property type="entry name" value="Ser/Thr_kinase_AS"/>
</dbReference>
<dbReference type="GO" id="GO:0005524">
    <property type="term" value="F:ATP binding"/>
    <property type="evidence" value="ECO:0007669"/>
    <property type="project" value="UniProtKB-UniRule"/>
</dbReference>
<dbReference type="Gene3D" id="1.10.510.10">
    <property type="entry name" value="Transferase(Phosphotransferase) domain 1"/>
    <property type="match status" value="1"/>
</dbReference>
<sequence length="595" mass="67457">MPRVVWKNKEQEAAEWRVVKRYLGEYAGTQLGSNHNDKTTFIDPLTKKQVYLTHRYLRGADGEIFVKSNGKALGAGTFGKVTFGQTENGQMWAIKTSPTTVILPEKGKVNLLPSLLKESDIAVDLGKARRSFQGKDGSKCYQIYQFLGTPLDKHLSENALGEAQRFDLAIKIAQAVYHLHAGSYARSKASYAHLDLKPANICVDDQGQVHLIDYGFSEKLTGTLSRLKGTLIFLPQQPVDTSKEALDIFALLRILYLPELFRTPKDWVTRADSHKEGVVSLFSYDFVEKNNLTLLLDTSDGRAKDKSIIFILCNLILLRWNLAADANLKKVLERPRQFNKNYECLVALGFSSAEYVQQIITNPDSIERFKQEQSNLLKLNQLGLDQGVYINELLASPNLIDQFEQYQGQFLRLNQLGLNQVTYIQQVLEHPEQFDKDYCYLKSFGLDRAETVKKMLDCSESRLALVEILLEAALDEAIEDCRQRGNQKKLTIATFLKSKIAIDPMNIILKNAVNILSHRSGLLKSKSYEVAMPYLLECKKLLEVSEQDWNAMLATGYGFAGLHPGHEHRTFKFYEQYMDKHDGRLDGLSLTVQPQ</sequence>
<keyword evidence="5" id="KW-0418">Kinase</keyword>
<protein>
    <submittedName>
        <fullName evidence="5">Tyrosine kinase family protein</fullName>
        <ecNumber evidence="5">2.7.11.-</ecNumber>
    </submittedName>
</protein>
<dbReference type="PROSITE" id="PS50011">
    <property type="entry name" value="PROTEIN_KINASE_DOM"/>
    <property type="match status" value="1"/>
</dbReference>
<dbReference type="EMBL" id="CP012508">
    <property type="protein sequence ID" value="ALB21948.1"/>
    <property type="molecule type" value="Genomic_DNA"/>
</dbReference>
<dbReference type="PANTHER" id="PTHR44167">
    <property type="entry name" value="OVARIAN-SPECIFIC SERINE/THREONINE-PROTEIN KINASE LOK-RELATED"/>
    <property type="match status" value="1"/>
</dbReference>
<accession>A0AAC9EUN9</accession>
<dbReference type="InterPro" id="IPR000719">
    <property type="entry name" value="Prot_kinase_dom"/>
</dbReference>
<keyword evidence="2 3" id="KW-0067">ATP-binding</keyword>
<keyword evidence="5" id="KW-0808">Transferase</keyword>
<name>A0AAC9EUN9_PISSA</name>
<reference evidence="5 6" key="1">
    <citation type="journal article" date="2014" name="Genome Announc.">
        <title>Comparative Genome Analysis of Two Isolates of the Fish Pathogen Piscirickettsia salmonis from Different Hosts Reveals Major Differences in Virulence-Associated Secretion Systems.</title>
        <authorList>
            <person name="Bohle H."/>
            <person name="Henriquez P."/>
            <person name="Grothusen H."/>
            <person name="Navas E."/>
            <person name="Sandoval A."/>
            <person name="Bustamante F."/>
            <person name="Bustos P."/>
            <person name="Mancilla M."/>
        </authorList>
    </citation>
    <scope>NUCLEOTIDE SEQUENCE [LARGE SCALE GENOMIC DNA]</scope>
    <source>
        <strain evidence="6">B1-32597</strain>
    </source>
</reference>
<dbReference type="InterPro" id="IPR011009">
    <property type="entry name" value="Kinase-like_dom_sf"/>
</dbReference>
<dbReference type="EC" id="2.7.11.-" evidence="5"/>
<evidence type="ECO:0000313" key="5">
    <source>
        <dbReference type="EMBL" id="ALB21948.1"/>
    </source>
</evidence>